<evidence type="ECO:0000313" key="2">
    <source>
        <dbReference type="EMBL" id="SMH46132.1"/>
    </source>
</evidence>
<protein>
    <recommendedName>
        <fullName evidence="4">DUF4169 domain-containing protein</fullName>
    </recommendedName>
</protein>
<reference evidence="2 3" key="1">
    <citation type="submission" date="2017-04" db="EMBL/GenBank/DDBJ databases">
        <authorList>
            <person name="Afonso C.L."/>
            <person name="Miller P.J."/>
            <person name="Scott M.A."/>
            <person name="Spackman E."/>
            <person name="Goraichik I."/>
            <person name="Dimitrov K.M."/>
            <person name="Suarez D.L."/>
            <person name="Swayne D.E."/>
        </authorList>
    </citation>
    <scope>NUCLEOTIDE SEQUENCE [LARGE SCALE GENOMIC DNA]</scope>
    <source>
        <strain evidence="2 3">B5P</strain>
    </source>
</reference>
<dbReference type="EMBL" id="FXBL01000004">
    <property type="protein sequence ID" value="SMH46132.1"/>
    <property type="molecule type" value="Genomic_DNA"/>
</dbReference>
<sequence length="65" mass="7203">MGEVVNLRLARKRKARAEHDAAAAASRALHGRSKAEKAEQKSSRERDKTLLDGHRLGKPDTDGQR</sequence>
<name>A0A1X7P5E2_9HYPH</name>
<feature type="compositionally biased region" description="Basic and acidic residues" evidence="1">
    <location>
        <begin position="33"/>
        <end position="65"/>
    </location>
</feature>
<evidence type="ECO:0000256" key="1">
    <source>
        <dbReference type="SAM" id="MobiDB-lite"/>
    </source>
</evidence>
<dbReference type="OrthoDB" id="7173889at2"/>
<keyword evidence="3" id="KW-1185">Reference proteome</keyword>
<proteinExistence type="predicted"/>
<evidence type="ECO:0008006" key="4">
    <source>
        <dbReference type="Google" id="ProtNLM"/>
    </source>
</evidence>
<organism evidence="2 3">
    <name type="scientific">Mesorhizobium australicum</name>
    <dbReference type="NCBI Taxonomy" id="536018"/>
    <lineage>
        <taxon>Bacteria</taxon>
        <taxon>Pseudomonadati</taxon>
        <taxon>Pseudomonadota</taxon>
        <taxon>Alphaproteobacteria</taxon>
        <taxon>Hyphomicrobiales</taxon>
        <taxon>Phyllobacteriaceae</taxon>
        <taxon>Mesorhizobium</taxon>
    </lineage>
</organism>
<dbReference type="Pfam" id="PF13770">
    <property type="entry name" value="DUF4169"/>
    <property type="match status" value="1"/>
</dbReference>
<dbReference type="InterPro" id="IPR025227">
    <property type="entry name" value="DUF4169"/>
</dbReference>
<dbReference type="AlphaFoldDB" id="A0A1X7P5E2"/>
<accession>A0A1X7P5E2</accession>
<dbReference type="Proteomes" id="UP000193083">
    <property type="component" value="Unassembled WGS sequence"/>
</dbReference>
<gene>
    <name evidence="2" type="ORF">SAMN02982922_3338</name>
</gene>
<evidence type="ECO:0000313" key="3">
    <source>
        <dbReference type="Proteomes" id="UP000193083"/>
    </source>
</evidence>
<dbReference type="RefSeq" id="WP_085465176.1">
    <property type="nucleotide sequence ID" value="NZ_FXBL01000004.1"/>
</dbReference>
<feature type="region of interest" description="Disordered" evidence="1">
    <location>
        <begin position="12"/>
        <end position="65"/>
    </location>
</feature>